<proteinExistence type="inferred from homology"/>
<sequence>MSNNHIKSVTGKDVFERINYLYQLSCITFKSNENNVASSLYSNLLMNISKKAVQRLEPNIKRSICKKCHNLLIPGVSATIRIRKKNVKWTCKRCHSTKVFKAVPGYQLWIDNKEAIVETVQF</sequence>
<protein>
    <submittedName>
        <fullName evidence="5">Uncharacterized protein</fullName>
    </submittedName>
</protein>
<evidence type="ECO:0000256" key="1">
    <source>
        <dbReference type="ARBA" id="ARBA00022694"/>
    </source>
</evidence>
<evidence type="ECO:0000313" key="6">
    <source>
        <dbReference type="Proteomes" id="UP001353858"/>
    </source>
</evidence>
<dbReference type="EMBL" id="JARPUR010000001">
    <property type="protein sequence ID" value="KAK4884996.1"/>
    <property type="molecule type" value="Genomic_DNA"/>
</dbReference>
<organism evidence="5 6">
    <name type="scientific">Aquatica leii</name>
    <dbReference type="NCBI Taxonomy" id="1421715"/>
    <lineage>
        <taxon>Eukaryota</taxon>
        <taxon>Metazoa</taxon>
        <taxon>Ecdysozoa</taxon>
        <taxon>Arthropoda</taxon>
        <taxon>Hexapoda</taxon>
        <taxon>Insecta</taxon>
        <taxon>Pterygota</taxon>
        <taxon>Neoptera</taxon>
        <taxon>Endopterygota</taxon>
        <taxon>Coleoptera</taxon>
        <taxon>Polyphaga</taxon>
        <taxon>Elateriformia</taxon>
        <taxon>Elateroidea</taxon>
        <taxon>Lampyridae</taxon>
        <taxon>Luciolinae</taxon>
        <taxon>Aquatica</taxon>
    </lineage>
</organism>
<dbReference type="InterPro" id="IPR007175">
    <property type="entry name" value="Rpr2/Snm1/Rpp21"/>
</dbReference>
<keyword evidence="1" id="KW-0819">tRNA processing</keyword>
<dbReference type="GO" id="GO:0046872">
    <property type="term" value="F:metal ion binding"/>
    <property type="evidence" value="ECO:0007669"/>
    <property type="project" value="UniProtKB-KW"/>
</dbReference>
<evidence type="ECO:0000313" key="5">
    <source>
        <dbReference type="EMBL" id="KAK4884996.1"/>
    </source>
</evidence>
<dbReference type="Gene3D" id="6.20.50.20">
    <property type="match status" value="1"/>
</dbReference>
<keyword evidence="6" id="KW-1185">Reference proteome</keyword>
<comment type="similarity">
    <text evidence="4">Belongs to the eukaryotic/archaeal RNase P protein component 4 family.</text>
</comment>
<comment type="caution">
    <text evidence="5">The sequence shown here is derived from an EMBL/GenBank/DDBJ whole genome shotgun (WGS) entry which is preliminary data.</text>
</comment>
<evidence type="ECO:0000256" key="4">
    <source>
        <dbReference type="ARBA" id="ARBA00038402"/>
    </source>
</evidence>
<evidence type="ECO:0000256" key="2">
    <source>
        <dbReference type="ARBA" id="ARBA00022723"/>
    </source>
</evidence>
<accession>A0AAN7PL17</accession>
<dbReference type="GO" id="GO:0008033">
    <property type="term" value="P:tRNA processing"/>
    <property type="evidence" value="ECO:0007669"/>
    <property type="project" value="UniProtKB-KW"/>
</dbReference>
<dbReference type="Pfam" id="PF04032">
    <property type="entry name" value="Rpr2"/>
    <property type="match status" value="1"/>
</dbReference>
<evidence type="ECO:0000256" key="3">
    <source>
        <dbReference type="ARBA" id="ARBA00022833"/>
    </source>
</evidence>
<keyword evidence="3" id="KW-0862">Zinc</keyword>
<name>A0AAN7PL17_9COLE</name>
<dbReference type="AlphaFoldDB" id="A0AAN7PL17"/>
<dbReference type="PANTHER" id="PTHR14742">
    <property type="entry name" value="RIBONUCLEASE P SUBUNIT P21"/>
    <property type="match status" value="1"/>
</dbReference>
<dbReference type="PANTHER" id="PTHR14742:SF0">
    <property type="entry name" value="RIBONUCLEASE P PROTEIN SUBUNIT P21"/>
    <property type="match status" value="1"/>
</dbReference>
<dbReference type="GO" id="GO:0005655">
    <property type="term" value="C:nucleolar ribonuclease P complex"/>
    <property type="evidence" value="ECO:0007669"/>
    <property type="project" value="TreeGrafter"/>
</dbReference>
<dbReference type="Proteomes" id="UP001353858">
    <property type="component" value="Unassembled WGS sequence"/>
</dbReference>
<gene>
    <name evidence="5" type="ORF">RN001_001267</name>
</gene>
<keyword evidence="2" id="KW-0479">Metal-binding</keyword>
<reference evidence="6" key="1">
    <citation type="submission" date="2023-01" db="EMBL/GenBank/DDBJ databases">
        <title>Key to firefly adult light organ development and bioluminescence: homeobox transcription factors regulate luciferase expression and transportation to peroxisome.</title>
        <authorList>
            <person name="Fu X."/>
        </authorList>
    </citation>
    <scope>NUCLEOTIDE SEQUENCE [LARGE SCALE GENOMIC DNA]</scope>
</reference>